<dbReference type="InterPro" id="IPR043502">
    <property type="entry name" value="DNA/RNA_pol_sf"/>
</dbReference>
<reference evidence="1" key="1">
    <citation type="submission" date="2020-04" db="EMBL/GenBank/DDBJ databases">
        <authorList>
            <person name="Alioto T."/>
            <person name="Alioto T."/>
            <person name="Gomez Garrido J."/>
        </authorList>
    </citation>
    <scope>NUCLEOTIDE SEQUENCE</scope>
    <source>
        <strain evidence="1">A484AB</strain>
    </source>
</reference>
<sequence>MVKEAKRICRKHERIWRKTGSELDRERFAKSRNRANHVMEQARRDYYLKFIEENSADQRRLFKATSALLGKSSGERYPPYKDFSGLANDFGKFFVQKIDNIRSKLDNFELDSPSMPEGEPGYTGSLFTEFRRTSSEKIKEIVLSFPNKSCASDPIPTDMVKDCIDDLLPAISNMVNSSLVDGYFPDIWKEALVKPKLKKSNMDLIKKNYRPVSNLAFLSKVTERIAAKQMCGHLSINHLFPEFQSAYRNFHSTETALLRTRNDILINMNKQHVTLLVFLDLSAAFDTVDHDILLRRLKYKFGICNNALAWFRSYLVNRSHRVVIENVMSDSFDMKYGVPQGSCLGPLGPLLFILYTSKLFDVIHHHLPTVHCFADDTELYLAFNPSSDNAQDAAILAMENCLRDIRNWMITDRLMINDEKTEFMLIGTKAQLAKVKNISLTI</sequence>
<dbReference type="Proteomes" id="UP001152795">
    <property type="component" value="Unassembled WGS sequence"/>
</dbReference>
<evidence type="ECO:0000313" key="2">
    <source>
        <dbReference type="Proteomes" id="UP001152795"/>
    </source>
</evidence>
<dbReference type="AlphaFoldDB" id="A0A6S7IUX8"/>
<dbReference type="InterPro" id="IPR000477">
    <property type="entry name" value="RT_dom"/>
</dbReference>
<dbReference type="PROSITE" id="PS50878">
    <property type="entry name" value="RT_POL"/>
    <property type="match status" value="1"/>
</dbReference>
<organism evidence="1 2">
    <name type="scientific">Paramuricea clavata</name>
    <name type="common">Red gorgonian</name>
    <name type="synonym">Violescent sea-whip</name>
    <dbReference type="NCBI Taxonomy" id="317549"/>
    <lineage>
        <taxon>Eukaryota</taxon>
        <taxon>Metazoa</taxon>
        <taxon>Cnidaria</taxon>
        <taxon>Anthozoa</taxon>
        <taxon>Octocorallia</taxon>
        <taxon>Malacalcyonacea</taxon>
        <taxon>Plexauridae</taxon>
        <taxon>Paramuricea</taxon>
    </lineage>
</organism>
<dbReference type="PANTHER" id="PTHR33332">
    <property type="entry name" value="REVERSE TRANSCRIPTASE DOMAIN-CONTAINING PROTEIN"/>
    <property type="match status" value="1"/>
</dbReference>
<dbReference type="CDD" id="cd01650">
    <property type="entry name" value="RT_nLTR_like"/>
    <property type="match status" value="1"/>
</dbReference>
<dbReference type="EMBL" id="CACRXK020011178">
    <property type="protein sequence ID" value="CAB4020900.1"/>
    <property type="molecule type" value="Genomic_DNA"/>
</dbReference>
<dbReference type="Pfam" id="PF00078">
    <property type="entry name" value="RVT_1"/>
    <property type="match status" value="1"/>
</dbReference>
<proteinExistence type="predicted"/>
<name>A0A6S7IUX8_PARCT</name>
<keyword evidence="2" id="KW-1185">Reference proteome</keyword>
<dbReference type="OrthoDB" id="6129079at2759"/>
<protein>
    <submittedName>
        <fullName evidence="1">Uncharacterized protein</fullName>
    </submittedName>
</protein>
<comment type="caution">
    <text evidence="1">The sequence shown here is derived from an EMBL/GenBank/DDBJ whole genome shotgun (WGS) entry which is preliminary data.</text>
</comment>
<evidence type="ECO:0000313" key="1">
    <source>
        <dbReference type="EMBL" id="CAB4020900.1"/>
    </source>
</evidence>
<dbReference type="SUPFAM" id="SSF56672">
    <property type="entry name" value="DNA/RNA polymerases"/>
    <property type="match status" value="1"/>
</dbReference>
<gene>
    <name evidence="1" type="ORF">PACLA_8A076837</name>
</gene>
<accession>A0A6S7IUX8</accession>
<feature type="non-terminal residue" evidence="1">
    <location>
        <position position="442"/>
    </location>
</feature>